<feature type="non-terminal residue" evidence="2">
    <location>
        <position position="1"/>
    </location>
</feature>
<dbReference type="OrthoDB" id="512616at2759"/>
<comment type="caution">
    <text evidence="2">The sequence shown here is derived from an EMBL/GenBank/DDBJ whole genome shotgun (WGS) entry which is preliminary data.</text>
</comment>
<dbReference type="AlphaFoldDB" id="A0A448XAD7"/>
<gene>
    <name evidence="2" type="ORF">PXEA_LOCUS25594</name>
</gene>
<evidence type="ECO:0000313" key="3">
    <source>
        <dbReference type="Proteomes" id="UP000784294"/>
    </source>
</evidence>
<protein>
    <submittedName>
        <fullName evidence="2">Uncharacterized protein</fullName>
    </submittedName>
</protein>
<organism evidence="2 3">
    <name type="scientific">Protopolystoma xenopodis</name>
    <dbReference type="NCBI Taxonomy" id="117903"/>
    <lineage>
        <taxon>Eukaryota</taxon>
        <taxon>Metazoa</taxon>
        <taxon>Spiralia</taxon>
        <taxon>Lophotrochozoa</taxon>
        <taxon>Platyhelminthes</taxon>
        <taxon>Monogenea</taxon>
        <taxon>Polyopisthocotylea</taxon>
        <taxon>Polystomatidea</taxon>
        <taxon>Polystomatidae</taxon>
        <taxon>Protopolystoma</taxon>
    </lineage>
</organism>
<proteinExistence type="predicted"/>
<dbReference type="EMBL" id="CAAALY010130927">
    <property type="protein sequence ID" value="VEL32154.1"/>
    <property type="molecule type" value="Genomic_DNA"/>
</dbReference>
<evidence type="ECO:0000313" key="2">
    <source>
        <dbReference type="EMBL" id="VEL32154.1"/>
    </source>
</evidence>
<accession>A0A448XAD7</accession>
<evidence type="ECO:0000256" key="1">
    <source>
        <dbReference type="SAM" id="MobiDB-lite"/>
    </source>
</evidence>
<feature type="compositionally biased region" description="Polar residues" evidence="1">
    <location>
        <begin position="106"/>
        <end position="117"/>
    </location>
</feature>
<dbReference type="Proteomes" id="UP000784294">
    <property type="component" value="Unassembled WGS sequence"/>
</dbReference>
<keyword evidence="3" id="KW-1185">Reference proteome</keyword>
<feature type="region of interest" description="Disordered" evidence="1">
    <location>
        <begin position="99"/>
        <end position="123"/>
    </location>
</feature>
<reference evidence="2" key="1">
    <citation type="submission" date="2018-11" db="EMBL/GenBank/DDBJ databases">
        <authorList>
            <consortium name="Pathogen Informatics"/>
        </authorList>
    </citation>
    <scope>NUCLEOTIDE SEQUENCE</scope>
</reference>
<sequence>MGVWVPDRDAAWELEPGAFEDMAGVTVTTEDSPSIEPPRIFTSNNVGASQISIEIPFPLRNTQVSRRGRRRNQVVREISNSLSFPDKTESPLILNRMHGKLRRRSTQSASERSNMNRSSKRVNLASPLDERIPQVLDDLRPGSVNSTHNEQSDVEDEYIEYEDENALDDDQTHIINKEVKDGFSLSDSFFSSLAQSSKNTLSTFFPPVL</sequence>
<name>A0A448XAD7_9PLAT</name>